<reference evidence="3 4" key="1">
    <citation type="submission" date="2018-10" db="EMBL/GenBank/DDBJ databases">
        <title>Marmoricola sp. 4Q3S-7 whole genome shotgun sequence.</title>
        <authorList>
            <person name="Li F."/>
        </authorList>
    </citation>
    <scope>NUCLEOTIDE SEQUENCE [LARGE SCALE GENOMIC DNA]</scope>
    <source>
        <strain evidence="3 4">4Q3S-7</strain>
    </source>
</reference>
<evidence type="ECO:0000313" key="4">
    <source>
        <dbReference type="Proteomes" id="UP000281708"/>
    </source>
</evidence>
<keyword evidence="1" id="KW-0732">Signal</keyword>
<protein>
    <recommendedName>
        <fullName evidence="2">L,D-TPase catalytic domain-containing protein</fullName>
    </recommendedName>
</protein>
<keyword evidence="4" id="KW-1185">Reference proteome</keyword>
<dbReference type="InterPro" id="IPR005490">
    <property type="entry name" value="LD_TPept_cat_dom"/>
</dbReference>
<dbReference type="RefSeq" id="WP_121805632.1">
    <property type="nucleotide sequence ID" value="NZ_RDBE01000006.1"/>
</dbReference>
<feature type="signal peptide" evidence="1">
    <location>
        <begin position="1"/>
        <end position="22"/>
    </location>
</feature>
<proteinExistence type="predicted"/>
<accession>A0A3L8P619</accession>
<dbReference type="PANTHER" id="PTHR38589:SF1">
    <property type="entry name" value="BLR0621 PROTEIN"/>
    <property type="match status" value="1"/>
</dbReference>
<name>A0A3L8P619_9ACTN</name>
<dbReference type="Pfam" id="PF03734">
    <property type="entry name" value="YkuD"/>
    <property type="match status" value="1"/>
</dbReference>
<evidence type="ECO:0000313" key="3">
    <source>
        <dbReference type="EMBL" id="RLV49868.1"/>
    </source>
</evidence>
<comment type="caution">
    <text evidence="3">The sequence shown here is derived from an EMBL/GenBank/DDBJ whole genome shotgun (WGS) entry which is preliminary data.</text>
</comment>
<dbReference type="OrthoDB" id="186490at2"/>
<evidence type="ECO:0000256" key="1">
    <source>
        <dbReference type="SAM" id="SignalP"/>
    </source>
</evidence>
<gene>
    <name evidence="3" type="ORF">D9V37_08245</name>
</gene>
<dbReference type="EMBL" id="RDBE01000006">
    <property type="protein sequence ID" value="RLV49868.1"/>
    <property type="molecule type" value="Genomic_DNA"/>
</dbReference>
<dbReference type="Proteomes" id="UP000281708">
    <property type="component" value="Unassembled WGS sequence"/>
</dbReference>
<dbReference type="GO" id="GO:0016740">
    <property type="term" value="F:transferase activity"/>
    <property type="evidence" value="ECO:0007669"/>
    <property type="project" value="InterPro"/>
</dbReference>
<sequence length="229" mass="25070">MRARFVLLLTTLLAVTIAPASAAPALRLDGVAVRLPAGATQVLTVRHTHGYHARATLWQLTDGRWAKVIRSNDARTGYGGLVAGNRRHQGSGTIPLGTFSLASAFGTHEADPAWRLPYRRLTDGDYWVGDNSSAFYNQFRAKSEGGFRWWLPSSDADASEHLIDYASQYEYVVPIGFNAKQVRHKGFAIFLHVNGKGPTAGCVSVPRWMMRSLLARLDPAAKPVIAIGR</sequence>
<organism evidence="3 4">
    <name type="scientific">Nocardioides mangrovicus</name>
    <dbReference type="NCBI Taxonomy" id="2478913"/>
    <lineage>
        <taxon>Bacteria</taxon>
        <taxon>Bacillati</taxon>
        <taxon>Actinomycetota</taxon>
        <taxon>Actinomycetes</taxon>
        <taxon>Propionibacteriales</taxon>
        <taxon>Nocardioidaceae</taxon>
        <taxon>Nocardioides</taxon>
    </lineage>
</organism>
<feature type="chain" id="PRO_5018299868" description="L,D-TPase catalytic domain-containing protein" evidence="1">
    <location>
        <begin position="23"/>
        <end position="229"/>
    </location>
</feature>
<evidence type="ECO:0000259" key="2">
    <source>
        <dbReference type="Pfam" id="PF03734"/>
    </source>
</evidence>
<dbReference type="AlphaFoldDB" id="A0A3L8P619"/>
<dbReference type="PANTHER" id="PTHR38589">
    <property type="entry name" value="BLR0621 PROTEIN"/>
    <property type="match status" value="1"/>
</dbReference>
<feature type="domain" description="L,D-TPase catalytic" evidence="2">
    <location>
        <begin position="68"/>
        <end position="224"/>
    </location>
</feature>